<dbReference type="Gene3D" id="1.20.120.330">
    <property type="entry name" value="Nucleotidyltransferases domain 2"/>
    <property type="match status" value="1"/>
</dbReference>
<keyword evidence="1" id="KW-0343">GTPase activation</keyword>
<dbReference type="GO" id="GO:0016301">
    <property type="term" value="F:kinase activity"/>
    <property type="evidence" value="ECO:0007669"/>
    <property type="project" value="UniProtKB-KW"/>
</dbReference>
<dbReference type="Pfam" id="PF08518">
    <property type="entry name" value="GIT_SHD"/>
    <property type="match status" value="2"/>
</dbReference>
<keyword evidence="11" id="KW-0675">Receptor</keyword>
<evidence type="ECO:0000313" key="11">
    <source>
        <dbReference type="EMBL" id="BES93301.1"/>
    </source>
</evidence>
<sequence>MSSANKPIKHTEVCADCGSLDPPWALVNRGLLVCDECCSVHRSLGKHISDVKSLKRAHWSISQLKMVYALNNGGVNNLWEHSLPEFKSWRKPTPKDPLHPNKADFIRAKHRDLTFVLRVAVPEDELHLQLHSSVRTSNLETSLRLLAQGADPNFLHPDKGSTAFHVAAKAGQLAQIELLFVHGADPTLKDVNGNSAMHVARLAGHRDVQMRITEMLYTVTDRLIYFLTRLRPDHMAGQHFILPDERDCIVTPAPAEHGQAMLFQLTNPLFGDLAMDVYDEIDRRETETIWLSSGASLEYSTVPFLPVNPDFSALRNQGRQKLARLSAQEFTALCFNILHDANRRQSVKNKVSTPDDEPLYDSVASDEDYATAEQLAIMVAQNSRGLPLKLVETAKSTSAKSETAVERELRDKLKQARDRESQLAAQVQQLNKRVEDMNRENENLRRSLKASVVSSSESSMDPVMELRGGGSSSGGSHPGSPRPVSMYEVRDSLRVQNNVMPLSEEVIRRTGLVTKRIQELWAAVRPPESNFVYVPCAERIRVAVAELTAIFPQKTSDEAIRSAIYRLNTCTSRLQVECADLEKAAEGVRTLAFELADANRLLVNRFK</sequence>
<dbReference type="InterPro" id="IPR013724">
    <property type="entry name" value="GIT_SHD"/>
</dbReference>
<keyword evidence="4 8" id="KW-0863">Zinc-finger</keyword>
<dbReference type="InterPro" id="IPR036770">
    <property type="entry name" value="Ankyrin_rpt-contain_sf"/>
</dbReference>
<dbReference type="PROSITE" id="PS50115">
    <property type="entry name" value="ARFGAP"/>
    <property type="match status" value="1"/>
</dbReference>
<accession>A0ABN7AQW8</accession>
<dbReference type="PROSITE" id="PS50088">
    <property type="entry name" value="ANK_REPEAT"/>
    <property type="match status" value="1"/>
</dbReference>
<proteinExistence type="predicted"/>
<evidence type="ECO:0000256" key="1">
    <source>
        <dbReference type="ARBA" id="ARBA00022468"/>
    </source>
</evidence>
<keyword evidence="3" id="KW-0677">Repeat</keyword>
<dbReference type="InterPro" id="IPR022018">
    <property type="entry name" value="GIT1_C"/>
</dbReference>
<dbReference type="PANTHER" id="PTHR46097:SF3">
    <property type="entry name" value="ARF GTPASE-ACTIVATING PROTEIN GIT"/>
    <property type="match status" value="1"/>
</dbReference>
<name>A0ABN7AQW8_9HEMI</name>
<evidence type="ECO:0000313" key="12">
    <source>
        <dbReference type="Proteomes" id="UP001307889"/>
    </source>
</evidence>
<keyword evidence="2" id="KW-0479">Metal-binding</keyword>
<keyword evidence="5" id="KW-0862">Zinc</keyword>
<dbReference type="SMART" id="SM00105">
    <property type="entry name" value="ArfGap"/>
    <property type="match status" value="1"/>
</dbReference>
<keyword evidence="11" id="KW-0808">Transferase</keyword>
<dbReference type="InterPro" id="IPR002110">
    <property type="entry name" value="Ankyrin_rpt"/>
</dbReference>
<evidence type="ECO:0000256" key="7">
    <source>
        <dbReference type="PROSITE-ProRule" id="PRU00023"/>
    </source>
</evidence>
<dbReference type="Pfam" id="PF12205">
    <property type="entry name" value="GIT1_C"/>
    <property type="match status" value="1"/>
</dbReference>
<feature type="compositionally biased region" description="Basic and acidic residues" evidence="9">
    <location>
        <begin position="432"/>
        <end position="445"/>
    </location>
</feature>
<dbReference type="SUPFAM" id="SSF48403">
    <property type="entry name" value="Ankyrin repeat"/>
    <property type="match status" value="1"/>
</dbReference>
<evidence type="ECO:0000256" key="6">
    <source>
        <dbReference type="ARBA" id="ARBA00023043"/>
    </source>
</evidence>
<organism evidence="11 12">
    <name type="scientific">Nesidiocoris tenuis</name>
    <dbReference type="NCBI Taxonomy" id="355587"/>
    <lineage>
        <taxon>Eukaryota</taxon>
        <taxon>Metazoa</taxon>
        <taxon>Ecdysozoa</taxon>
        <taxon>Arthropoda</taxon>
        <taxon>Hexapoda</taxon>
        <taxon>Insecta</taxon>
        <taxon>Pterygota</taxon>
        <taxon>Neoptera</taxon>
        <taxon>Paraneoptera</taxon>
        <taxon>Hemiptera</taxon>
        <taxon>Heteroptera</taxon>
        <taxon>Panheteroptera</taxon>
        <taxon>Cimicomorpha</taxon>
        <taxon>Miridae</taxon>
        <taxon>Dicyphina</taxon>
        <taxon>Nesidiocoris</taxon>
    </lineage>
</organism>
<evidence type="ECO:0000256" key="9">
    <source>
        <dbReference type="SAM" id="MobiDB-lite"/>
    </source>
</evidence>
<evidence type="ECO:0000256" key="8">
    <source>
        <dbReference type="PROSITE-ProRule" id="PRU00288"/>
    </source>
</evidence>
<dbReference type="SMART" id="SM00248">
    <property type="entry name" value="ANK"/>
    <property type="match status" value="3"/>
</dbReference>
<dbReference type="InterPro" id="IPR037278">
    <property type="entry name" value="ARFGAP/RecO"/>
</dbReference>
<dbReference type="InterPro" id="IPR038508">
    <property type="entry name" value="ArfGAP_dom_sf"/>
</dbReference>
<dbReference type="PANTHER" id="PTHR46097">
    <property type="entry name" value="G PROTEIN-COUPLED RECEPTOR KINASE INTERACTING ARFGAP"/>
    <property type="match status" value="1"/>
</dbReference>
<gene>
    <name evidence="11" type="ORF">NTJ_06110</name>
</gene>
<feature type="domain" description="Arf-GAP" evidence="10">
    <location>
        <begin position="1"/>
        <end position="123"/>
    </location>
</feature>
<dbReference type="EMBL" id="AP028912">
    <property type="protein sequence ID" value="BES93301.1"/>
    <property type="molecule type" value="Genomic_DNA"/>
</dbReference>
<evidence type="ECO:0000256" key="3">
    <source>
        <dbReference type="ARBA" id="ARBA00022737"/>
    </source>
</evidence>
<dbReference type="Gene3D" id="1.25.40.20">
    <property type="entry name" value="Ankyrin repeat-containing domain"/>
    <property type="match status" value="1"/>
</dbReference>
<dbReference type="PROSITE" id="PS50297">
    <property type="entry name" value="ANK_REP_REGION"/>
    <property type="match status" value="1"/>
</dbReference>
<keyword evidence="6 7" id="KW-0040">ANK repeat</keyword>
<dbReference type="Gene3D" id="1.10.220.150">
    <property type="entry name" value="Arf GTPase activating protein"/>
    <property type="match status" value="1"/>
</dbReference>
<reference evidence="11 12" key="1">
    <citation type="submission" date="2023-09" db="EMBL/GenBank/DDBJ databases">
        <title>Nesidiocoris tenuis whole genome shotgun sequence.</title>
        <authorList>
            <person name="Shibata T."/>
            <person name="Shimoda M."/>
            <person name="Kobayashi T."/>
            <person name="Uehara T."/>
        </authorList>
    </citation>
    <scope>NUCLEOTIDE SEQUENCE [LARGE SCALE GENOMIC DNA]</scope>
    <source>
        <strain evidence="11 12">Japan</strain>
    </source>
</reference>
<evidence type="ECO:0000256" key="5">
    <source>
        <dbReference type="ARBA" id="ARBA00022833"/>
    </source>
</evidence>
<evidence type="ECO:0000256" key="4">
    <source>
        <dbReference type="ARBA" id="ARBA00022771"/>
    </source>
</evidence>
<keyword evidence="11" id="KW-0418">Kinase</keyword>
<feature type="compositionally biased region" description="Gly residues" evidence="9">
    <location>
        <begin position="467"/>
        <end position="477"/>
    </location>
</feature>
<dbReference type="InterPro" id="IPR047161">
    <property type="entry name" value="GIT-like"/>
</dbReference>
<dbReference type="Proteomes" id="UP001307889">
    <property type="component" value="Chromosome 4"/>
</dbReference>
<feature type="region of interest" description="Disordered" evidence="9">
    <location>
        <begin position="430"/>
        <end position="485"/>
    </location>
</feature>
<feature type="repeat" description="ANK" evidence="7">
    <location>
        <begin position="159"/>
        <end position="191"/>
    </location>
</feature>
<dbReference type="CDD" id="cd08833">
    <property type="entry name" value="ArfGap_GIT"/>
    <property type="match status" value="1"/>
</dbReference>
<dbReference type="PRINTS" id="PR00405">
    <property type="entry name" value="REVINTRACTNG"/>
</dbReference>
<dbReference type="SUPFAM" id="SSF57863">
    <property type="entry name" value="ArfGap/RecO-like zinc finger"/>
    <property type="match status" value="1"/>
</dbReference>
<dbReference type="Pfam" id="PF01412">
    <property type="entry name" value="ArfGap"/>
    <property type="match status" value="1"/>
</dbReference>
<keyword evidence="12" id="KW-1185">Reference proteome</keyword>
<dbReference type="Pfam" id="PF12796">
    <property type="entry name" value="Ank_2"/>
    <property type="match status" value="1"/>
</dbReference>
<protein>
    <submittedName>
        <fullName evidence="11">G protein-coupled receptor kinase-interacting protein 1 C term</fullName>
    </submittedName>
</protein>
<evidence type="ECO:0000259" key="10">
    <source>
        <dbReference type="PROSITE" id="PS50115"/>
    </source>
</evidence>
<evidence type="ECO:0000256" key="2">
    <source>
        <dbReference type="ARBA" id="ARBA00022723"/>
    </source>
</evidence>
<dbReference type="SMART" id="SM00555">
    <property type="entry name" value="GIT"/>
    <property type="match status" value="2"/>
</dbReference>
<dbReference type="InterPro" id="IPR001164">
    <property type="entry name" value="ArfGAP_dom"/>
</dbReference>